<dbReference type="PANTHER" id="PTHR12304:SF4">
    <property type="entry name" value="URIDINE NUCLEOSIDASE"/>
    <property type="match status" value="1"/>
</dbReference>
<name>A0A4Y3PP23_BREPA</name>
<dbReference type="EMBL" id="BJMH01000033">
    <property type="protein sequence ID" value="GEB35104.1"/>
    <property type="molecule type" value="Genomic_DNA"/>
</dbReference>
<dbReference type="GO" id="GO:0006152">
    <property type="term" value="P:purine nucleoside catabolic process"/>
    <property type="evidence" value="ECO:0007669"/>
    <property type="project" value="TreeGrafter"/>
</dbReference>
<dbReference type="Gene3D" id="3.90.245.10">
    <property type="entry name" value="Ribonucleoside hydrolase-like"/>
    <property type="match status" value="1"/>
</dbReference>
<keyword evidence="1 4" id="KW-0378">Hydrolase</keyword>
<accession>A0A4Y3PP23</accession>
<evidence type="ECO:0000313" key="4">
    <source>
        <dbReference type="EMBL" id="GEB35104.1"/>
    </source>
</evidence>
<proteinExistence type="predicted"/>
<dbReference type="GO" id="GO:0005829">
    <property type="term" value="C:cytosol"/>
    <property type="evidence" value="ECO:0007669"/>
    <property type="project" value="TreeGrafter"/>
</dbReference>
<gene>
    <name evidence="4" type="primary">rihA</name>
    <name evidence="4" type="ORF">BPA01_46840</name>
</gene>
<evidence type="ECO:0000256" key="1">
    <source>
        <dbReference type="ARBA" id="ARBA00022801"/>
    </source>
</evidence>
<evidence type="ECO:0000259" key="3">
    <source>
        <dbReference type="Pfam" id="PF01156"/>
    </source>
</evidence>
<dbReference type="Pfam" id="PF01156">
    <property type="entry name" value="IU_nuc_hydro"/>
    <property type="match status" value="1"/>
</dbReference>
<dbReference type="InterPro" id="IPR023186">
    <property type="entry name" value="IUNH"/>
</dbReference>
<evidence type="ECO:0000256" key="2">
    <source>
        <dbReference type="ARBA" id="ARBA00023295"/>
    </source>
</evidence>
<dbReference type="SUPFAM" id="SSF53590">
    <property type="entry name" value="Nucleoside hydrolase"/>
    <property type="match status" value="1"/>
</dbReference>
<protein>
    <submittedName>
        <fullName evidence="4">Pyrimidine-specific ribonucleoside hydrolase RihA</fullName>
    </submittedName>
</protein>
<sequence length="315" mass="33886">MKRPIIMDCDPGHDDALAILLALASDKLDVKLITTSAGNQTPDKTLNNTLKLLSFIGVTDIEVAGGAPKPLVRDLIIAEDIHGETGIDGADLGEAKFAASNRSALDAMRDVLLNTKESVTIVATGPLTNVAILLNAYPEVKEKIECISLMGGACFGGNITPAAEFNIYVDPEAADIVFRSGVPIIMSGLDVTLKAQLFQEDIDRIRHIGNKTGQVMAGLLDFFNLSNTPHFLAEPGHVEGLHMHDPCAVAYLLDPTLFRGLDCYVEIETSGRLTTGCTVVDYNRVTGKPANAKVLFEIDRARFADMLHAAIKQFV</sequence>
<comment type="caution">
    <text evidence="4">The sequence shown here is derived from an EMBL/GenBank/DDBJ whole genome shotgun (WGS) entry which is preliminary data.</text>
</comment>
<dbReference type="GO" id="GO:0008477">
    <property type="term" value="F:purine nucleosidase activity"/>
    <property type="evidence" value="ECO:0007669"/>
    <property type="project" value="TreeGrafter"/>
</dbReference>
<keyword evidence="5" id="KW-1185">Reference proteome</keyword>
<dbReference type="RefSeq" id="WP_122963814.1">
    <property type="nucleotide sequence ID" value="NZ_BJMH01000033.1"/>
</dbReference>
<dbReference type="AlphaFoldDB" id="A0A4Y3PP23"/>
<dbReference type="InterPro" id="IPR001910">
    <property type="entry name" value="Inosine/uridine_hydrolase_dom"/>
</dbReference>
<keyword evidence="2" id="KW-0326">Glycosidase</keyword>
<evidence type="ECO:0000313" key="5">
    <source>
        <dbReference type="Proteomes" id="UP000316882"/>
    </source>
</evidence>
<dbReference type="InterPro" id="IPR036452">
    <property type="entry name" value="Ribo_hydro-like"/>
</dbReference>
<organism evidence="4 5">
    <name type="scientific">Brevibacillus parabrevis</name>
    <dbReference type="NCBI Taxonomy" id="54914"/>
    <lineage>
        <taxon>Bacteria</taxon>
        <taxon>Bacillati</taxon>
        <taxon>Bacillota</taxon>
        <taxon>Bacilli</taxon>
        <taxon>Bacillales</taxon>
        <taxon>Paenibacillaceae</taxon>
        <taxon>Brevibacillus</taxon>
    </lineage>
</organism>
<reference evidence="4 5" key="1">
    <citation type="submission" date="2019-06" db="EMBL/GenBank/DDBJ databases">
        <title>Whole genome shotgun sequence of Brevibacillus parabrevis NBRC 12334.</title>
        <authorList>
            <person name="Hosoyama A."/>
            <person name="Uohara A."/>
            <person name="Ohji S."/>
            <person name="Ichikawa N."/>
        </authorList>
    </citation>
    <scope>NUCLEOTIDE SEQUENCE [LARGE SCALE GENOMIC DNA]</scope>
    <source>
        <strain evidence="4 5">NBRC 12334</strain>
    </source>
</reference>
<dbReference type="Proteomes" id="UP000316882">
    <property type="component" value="Unassembled WGS sequence"/>
</dbReference>
<dbReference type="PANTHER" id="PTHR12304">
    <property type="entry name" value="INOSINE-URIDINE PREFERRING NUCLEOSIDE HYDROLASE"/>
    <property type="match status" value="1"/>
</dbReference>
<dbReference type="CDD" id="cd02651">
    <property type="entry name" value="nuc_hydro_IU_UC_XIUA"/>
    <property type="match status" value="1"/>
</dbReference>
<feature type="domain" description="Inosine/uridine-preferring nucleoside hydrolase" evidence="3">
    <location>
        <begin position="5"/>
        <end position="304"/>
    </location>
</feature>